<protein>
    <submittedName>
        <fullName evidence="2">Uncharacterized protein</fullName>
    </submittedName>
</protein>
<gene>
    <name evidence="2" type="ORF">GCM10010347_65370</name>
</gene>
<sequence length="120" mass="12433">MSVASLEWKANGQRMADGRRWGLTARSDPTGGTAGRTAPGPLTASAVLTPPNSAPVPGRSTPPQRNPQEEQRFLDLINTACPKFGCAPLKADPKLTETAPAQDLAGNPNLTAAVASGYPL</sequence>
<evidence type="ECO:0000313" key="2">
    <source>
        <dbReference type="EMBL" id="GHB85387.1"/>
    </source>
</evidence>
<dbReference type="Proteomes" id="UP000642673">
    <property type="component" value="Unassembled WGS sequence"/>
</dbReference>
<comment type="caution">
    <text evidence="2">The sequence shown here is derived from an EMBL/GenBank/DDBJ whole genome shotgun (WGS) entry which is preliminary data.</text>
</comment>
<evidence type="ECO:0000256" key="1">
    <source>
        <dbReference type="SAM" id="MobiDB-lite"/>
    </source>
</evidence>
<dbReference type="EMBL" id="BMVP01000028">
    <property type="protein sequence ID" value="GHB85387.1"/>
    <property type="molecule type" value="Genomic_DNA"/>
</dbReference>
<feature type="compositionally biased region" description="Low complexity" evidence="1">
    <location>
        <begin position="29"/>
        <end position="44"/>
    </location>
</feature>
<evidence type="ECO:0000313" key="3">
    <source>
        <dbReference type="Proteomes" id="UP000642673"/>
    </source>
</evidence>
<feature type="region of interest" description="Disordered" evidence="1">
    <location>
        <begin position="1"/>
        <end position="69"/>
    </location>
</feature>
<accession>A0ABQ3F5H6</accession>
<proteinExistence type="predicted"/>
<reference evidence="3" key="1">
    <citation type="journal article" date="2019" name="Int. J. Syst. Evol. Microbiol.">
        <title>The Global Catalogue of Microorganisms (GCM) 10K type strain sequencing project: providing services to taxonomists for standard genome sequencing and annotation.</title>
        <authorList>
            <consortium name="The Broad Institute Genomics Platform"/>
            <consortium name="The Broad Institute Genome Sequencing Center for Infectious Disease"/>
            <person name="Wu L."/>
            <person name="Ma J."/>
        </authorList>
    </citation>
    <scope>NUCLEOTIDE SEQUENCE [LARGE SCALE GENOMIC DNA]</scope>
    <source>
        <strain evidence="3">JCM 4738</strain>
    </source>
</reference>
<organism evidence="2 3">
    <name type="scientific">Streptomyces cirratus</name>
    <dbReference type="NCBI Taxonomy" id="68187"/>
    <lineage>
        <taxon>Bacteria</taxon>
        <taxon>Bacillati</taxon>
        <taxon>Actinomycetota</taxon>
        <taxon>Actinomycetes</taxon>
        <taxon>Kitasatosporales</taxon>
        <taxon>Streptomycetaceae</taxon>
        <taxon>Streptomyces</taxon>
    </lineage>
</organism>
<keyword evidence="3" id="KW-1185">Reference proteome</keyword>
<name>A0ABQ3F5H6_9ACTN</name>